<name>A0A5C5ZA38_9BACT</name>
<keyword evidence="6" id="KW-1185">Reference proteome</keyword>
<evidence type="ECO:0000256" key="2">
    <source>
        <dbReference type="PROSITE-ProRule" id="PRU00284"/>
    </source>
</evidence>
<dbReference type="GO" id="GO:0016020">
    <property type="term" value="C:membrane"/>
    <property type="evidence" value="ECO:0007669"/>
    <property type="project" value="InterPro"/>
</dbReference>
<dbReference type="PANTHER" id="PTHR32089:SF112">
    <property type="entry name" value="LYSOZYME-LIKE PROTEIN-RELATED"/>
    <property type="match status" value="1"/>
</dbReference>
<keyword evidence="1 2" id="KW-0807">Transducer</keyword>
<dbReference type="SUPFAM" id="SSF58104">
    <property type="entry name" value="Methyl-accepting chemotaxis protein (MCP) signaling domain"/>
    <property type="match status" value="1"/>
</dbReference>
<dbReference type="Proteomes" id="UP000315010">
    <property type="component" value="Unassembled WGS sequence"/>
</dbReference>
<organism evidence="5 6">
    <name type="scientific">Novipirellula herctigrandis</name>
    <dbReference type="NCBI Taxonomy" id="2527986"/>
    <lineage>
        <taxon>Bacteria</taxon>
        <taxon>Pseudomonadati</taxon>
        <taxon>Planctomycetota</taxon>
        <taxon>Planctomycetia</taxon>
        <taxon>Pirellulales</taxon>
        <taxon>Pirellulaceae</taxon>
        <taxon>Novipirellula</taxon>
    </lineage>
</organism>
<feature type="compositionally biased region" description="Basic and acidic residues" evidence="3">
    <location>
        <begin position="8"/>
        <end position="22"/>
    </location>
</feature>
<dbReference type="PANTHER" id="PTHR32089">
    <property type="entry name" value="METHYL-ACCEPTING CHEMOTAXIS PROTEIN MCPB"/>
    <property type="match status" value="1"/>
</dbReference>
<dbReference type="GO" id="GO:0007165">
    <property type="term" value="P:signal transduction"/>
    <property type="evidence" value="ECO:0007669"/>
    <property type="project" value="UniProtKB-KW"/>
</dbReference>
<evidence type="ECO:0000256" key="1">
    <source>
        <dbReference type="ARBA" id="ARBA00023224"/>
    </source>
</evidence>
<evidence type="ECO:0000313" key="6">
    <source>
        <dbReference type="Proteomes" id="UP000315010"/>
    </source>
</evidence>
<gene>
    <name evidence="5" type="primary">mcp4_3</name>
    <name evidence="5" type="ORF">CA13_51280</name>
</gene>
<sequence length="107" mass="11745">MGNAVTVNRDKLENSRRTEGKCRQLSNESNLIDGDTLELSDVLSQMRTVVDESETQLKEMIQFVGMIQDIAEQTNLLALNATIEAVRAGEAGRSFAVVASEVKALFN</sequence>
<dbReference type="Gene3D" id="1.10.287.950">
    <property type="entry name" value="Methyl-accepting chemotaxis protein"/>
    <property type="match status" value="1"/>
</dbReference>
<dbReference type="AlphaFoldDB" id="A0A5C5ZA38"/>
<feature type="region of interest" description="Disordered" evidence="3">
    <location>
        <begin position="1"/>
        <end position="27"/>
    </location>
</feature>
<dbReference type="Pfam" id="PF00015">
    <property type="entry name" value="MCPsignal"/>
    <property type="match status" value="1"/>
</dbReference>
<accession>A0A5C5ZA38</accession>
<dbReference type="InterPro" id="IPR004089">
    <property type="entry name" value="MCPsignal_dom"/>
</dbReference>
<evidence type="ECO:0000313" key="5">
    <source>
        <dbReference type="EMBL" id="TWT83661.1"/>
    </source>
</evidence>
<protein>
    <submittedName>
        <fullName evidence="5">Methyl-accepting chemotaxis protein 4</fullName>
    </submittedName>
</protein>
<comment type="caution">
    <text evidence="5">The sequence shown here is derived from an EMBL/GenBank/DDBJ whole genome shotgun (WGS) entry which is preliminary data.</text>
</comment>
<dbReference type="PROSITE" id="PS50111">
    <property type="entry name" value="CHEMOTAXIS_TRANSDUC_2"/>
    <property type="match status" value="1"/>
</dbReference>
<feature type="domain" description="Methyl-accepting transducer" evidence="4">
    <location>
        <begin position="1"/>
        <end position="107"/>
    </location>
</feature>
<reference evidence="5 6" key="1">
    <citation type="submission" date="2019-02" db="EMBL/GenBank/DDBJ databases">
        <title>Deep-cultivation of Planctomycetes and their phenomic and genomic characterization uncovers novel biology.</title>
        <authorList>
            <person name="Wiegand S."/>
            <person name="Jogler M."/>
            <person name="Boedeker C."/>
            <person name="Pinto D."/>
            <person name="Vollmers J."/>
            <person name="Rivas-Marin E."/>
            <person name="Kohn T."/>
            <person name="Peeters S.H."/>
            <person name="Heuer A."/>
            <person name="Rast P."/>
            <person name="Oberbeckmann S."/>
            <person name="Bunk B."/>
            <person name="Jeske O."/>
            <person name="Meyerdierks A."/>
            <person name="Storesund J.E."/>
            <person name="Kallscheuer N."/>
            <person name="Luecker S."/>
            <person name="Lage O.M."/>
            <person name="Pohl T."/>
            <person name="Merkel B.J."/>
            <person name="Hornburger P."/>
            <person name="Mueller R.-W."/>
            <person name="Bruemmer F."/>
            <person name="Labrenz M."/>
            <person name="Spormann A.M."/>
            <person name="Op Den Camp H."/>
            <person name="Overmann J."/>
            <person name="Amann R."/>
            <person name="Jetten M.S.M."/>
            <person name="Mascher T."/>
            <person name="Medema M.H."/>
            <person name="Devos D.P."/>
            <person name="Kaster A.-K."/>
            <person name="Ovreas L."/>
            <person name="Rohde M."/>
            <person name="Galperin M.Y."/>
            <person name="Jogler C."/>
        </authorList>
    </citation>
    <scope>NUCLEOTIDE SEQUENCE [LARGE SCALE GENOMIC DNA]</scope>
    <source>
        <strain evidence="5 6">CA13</strain>
    </source>
</reference>
<evidence type="ECO:0000259" key="4">
    <source>
        <dbReference type="PROSITE" id="PS50111"/>
    </source>
</evidence>
<dbReference type="EMBL" id="SJPJ01000001">
    <property type="protein sequence ID" value="TWT83661.1"/>
    <property type="molecule type" value="Genomic_DNA"/>
</dbReference>
<evidence type="ECO:0000256" key="3">
    <source>
        <dbReference type="SAM" id="MobiDB-lite"/>
    </source>
</evidence>
<proteinExistence type="predicted"/>